<gene>
    <name evidence="11" type="ORF">Salat_0348900</name>
</gene>
<evidence type="ECO:0000313" key="11">
    <source>
        <dbReference type="EMBL" id="KAK4440140.1"/>
    </source>
</evidence>
<dbReference type="CDD" id="cd06530">
    <property type="entry name" value="S26_SPase_I"/>
    <property type="match status" value="1"/>
</dbReference>
<evidence type="ECO:0000256" key="3">
    <source>
        <dbReference type="ARBA" id="ARBA00022801"/>
    </source>
</evidence>
<organism evidence="11 12">
    <name type="scientific">Sesamum alatum</name>
    <dbReference type="NCBI Taxonomy" id="300844"/>
    <lineage>
        <taxon>Eukaryota</taxon>
        <taxon>Viridiplantae</taxon>
        <taxon>Streptophyta</taxon>
        <taxon>Embryophyta</taxon>
        <taxon>Tracheophyta</taxon>
        <taxon>Spermatophyta</taxon>
        <taxon>Magnoliopsida</taxon>
        <taxon>eudicotyledons</taxon>
        <taxon>Gunneridae</taxon>
        <taxon>Pentapetalae</taxon>
        <taxon>asterids</taxon>
        <taxon>lamiids</taxon>
        <taxon>Lamiales</taxon>
        <taxon>Pedaliaceae</taxon>
        <taxon>Sesamum</taxon>
    </lineage>
</organism>
<dbReference type="SUPFAM" id="SSF51306">
    <property type="entry name" value="LexA/Signal peptidase"/>
    <property type="match status" value="1"/>
</dbReference>
<reference evidence="11" key="1">
    <citation type="submission" date="2020-06" db="EMBL/GenBank/DDBJ databases">
        <authorList>
            <person name="Li T."/>
            <person name="Hu X."/>
            <person name="Zhang T."/>
            <person name="Song X."/>
            <person name="Zhang H."/>
            <person name="Dai N."/>
            <person name="Sheng W."/>
            <person name="Hou X."/>
            <person name="Wei L."/>
        </authorList>
    </citation>
    <scope>NUCLEOTIDE SEQUENCE</scope>
    <source>
        <strain evidence="11">3651</strain>
        <tissue evidence="11">Leaf</tissue>
    </source>
</reference>
<protein>
    <submittedName>
        <fullName evidence="11">Mitochondrial inner membrane protease subunit</fullName>
    </submittedName>
</protein>
<keyword evidence="5" id="KW-0472">Membrane</keyword>
<evidence type="ECO:0000256" key="2">
    <source>
        <dbReference type="ARBA" id="ARBA00022792"/>
    </source>
</evidence>
<dbReference type="InterPro" id="IPR019533">
    <property type="entry name" value="Peptidase_S26"/>
</dbReference>
<accession>A0AAE1Z0N0</accession>
<dbReference type="Gene3D" id="2.10.109.10">
    <property type="entry name" value="Umud Fragment, subunit A"/>
    <property type="match status" value="1"/>
</dbReference>
<proteinExistence type="inferred from homology"/>
<dbReference type="GO" id="GO:0004252">
    <property type="term" value="F:serine-type endopeptidase activity"/>
    <property type="evidence" value="ECO:0007669"/>
    <property type="project" value="InterPro"/>
</dbReference>
<comment type="function">
    <text evidence="7">Catalyzes the removal of transit peptides required for the targeting of proteins from the mitochondrial matrix, across the inner membrane, into the inter-membrane space.</text>
</comment>
<sequence>MGMERLQELAPFVKEALHITARVANALCFLHVANTYLCSGAKLVGPSMLPAFNHGNIVLAERITSRLGKVGSGDAVLIRSPENPRKVVAKRVKGLEGDVVSYVLDPSKSDEQKTVVVPKGHVWIEGDNIYETRDSRHFGAVPYALIQSRIFLVVPACLPSLYYYLCLYGPRRTSDQLAKQLDSHLQDLTGGDVGEEIRMRM</sequence>
<dbReference type="InterPro" id="IPR052064">
    <property type="entry name" value="Mito_IMP1_subunit"/>
</dbReference>
<dbReference type="Pfam" id="PF10502">
    <property type="entry name" value="Peptidase_S26"/>
    <property type="match status" value="2"/>
</dbReference>
<keyword evidence="12" id="KW-1185">Reference proteome</keyword>
<evidence type="ECO:0000256" key="8">
    <source>
        <dbReference type="ARBA" id="ARBA00064368"/>
    </source>
</evidence>
<feature type="active site" evidence="9">
    <location>
        <position position="47"/>
    </location>
</feature>
<evidence type="ECO:0000256" key="6">
    <source>
        <dbReference type="ARBA" id="ARBA00038445"/>
    </source>
</evidence>
<keyword evidence="4" id="KW-0496">Mitochondrion</keyword>
<feature type="domain" description="Peptidase S26" evidence="10">
    <location>
        <begin position="22"/>
        <end position="102"/>
    </location>
</feature>
<evidence type="ECO:0000259" key="10">
    <source>
        <dbReference type="Pfam" id="PF10502"/>
    </source>
</evidence>
<evidence type="ECO:0000256" key="4">
    <source>
        <dbReference type="ARBA" id="ARBA00023128"/>
    </source>
</evidence>
<dbReference type="InterPro" id="IPR036286">
    <property type="entry name" value="LexA/Signal_pep-like_sf"/>
</dbReference>
<dbReference type="GO" id="GO:0006465">
    <property type="term" value="P:signal peptide processing"/>
    <property type="evidence" value="ECO:0007669"/>
    <property type="project" value="InterPro"/>
</dbReference>
<dbReference type="EMBL" id="JACGWO010000001">
    <property type="protein sequence ID" value="KAK4440140.1"/>
    <property type="molecule type" value="Genomic_DNA"/>
</dbReference>
<dbReference type="AlphaFoldDB" id="A0AAE1Z0N0"/>
<evidence type="ECO:0000256" key="1">
    <source>
        <dbReference type="ARBA" id="ARBA00004273"/>
    </source>
</evidence>
<comment type="similarity">
    <text evidence="6">Belongs to the peptidase S26 family. IMP1 subfamily.</text>
</comment>
<dbReference type="PANTHER" id="PTHR12383:SF30">
    <property type="entry name" value="MITOCHONDRIAL INNER MEMBRANE PROTEASE SUBUNIT 1-LIKE"/>
    <property type="match status" value="1"/>
</dbReference>
<evidence type="ECO:0000256" key="9">
    <source>
        <dbReference type="PIRSR" id="PIRSR600223-1"/>
    </source>
</evidence>
<dbReference type="GO" id="GO:0006627">
    <property type="term" value="P:protein processing involved in protein targeting to mitochondrion"/>
    <property type="evidence" value="ECO:0007669"/>
    <property type="project" value="TreeGrafter"/>
</dbReference>
<keyword evidence="11" id="KW-0645">Protease</keyword>
<name>A0AAE1Z0N0_9LAMI</name>
<keyword evidence="3" id="KW-0378">Hydrolase</keyword>
<comment type="subcellular location">
    <subcellularLocation>
        <location evidence="1">Mitochondrion inner membrane</location>
    </subcellularLocation>
</comment>
<dbReference type="GO" id="GO:0042720">
    <property type="term" value="C:mitochondrial inner membrane peptidase complex"/>
    <property type="evidence" value="ECO:0007669"/>
    <property type="project" value="TreeGrafter"/>
</dbReference>
<dbReference type="InterPro" id="IPR000223">
    <property type="entry name" value="Pept_S26A_signal_pept_1"/>
</dbReference>
<evidence type="ECO:0000256" key="5">
    <source>
        <dbReference type="ARBA" id="ARBA00023136"/>
    </source>
</evidence>
<dbReference type="Proteomes" id="UP001293254">
    <property type="component" value="Unassembled WGS sequence"/>
</dbReference>
<evidence type="ECO:0000256" key="7">
    <source>
        <dbReference type="ARBA" id="ARBA00054895"/>
    </source>
</evidence>
<dbReference type="PRINTS" id="PR00727">
    <property type="entry name" value="LEADERPTASE"/>
</dbReference>
<feature type="active site" evidence="9">
    <location>
        <position position="90"/>
    </location>
</feature>
<feature type="domain" description="Peptidase S26" evidence="10">
    <location>
        <begin position="112"/>
        <end position="153"/>
    </location>
</feature>
<evidence type="ECO:0000313" key="12">
    <source>
        <dbReference type="Proteomes" id="UP001293254"/>
    </source>
</evidence>
<reference evidence="11" key="2">
    <citation type="journal article" date="2024" name="Plant">
        <title>Genomic evolution and insights into agronomic trait innovations of Sesamum species.</title>
        <authorList>
            <person name="Miao H."/>
            <person name="Wang L."/>
            <person name="Qu L."/>
            <person name="Liu H."/>
            <person name="Sun Y."/>
            <person name="Le M."/>
            <person name="Wang Q."/>
            <person name="Wei S."/>
            <person name="Zheng Y."/>
            <person name="Lin W."/>
            <person name="Duan Y."/>
            <person name="Cao H."/>
            <person name="Xiong S."/>
            <person name="Wang X."/>
            <person name="Wei L."/>
            <person name="Li C."/>
            <person name="Ma Q."/>
            <person name="Ju M."/>
            <person name="Zhao R."/>
            <person name="Li G."/>
            <person name="Mu C."/>
            <person name="Tian Q."/>
            <person name="Mei H."/>
            <person name="Zhang T."/>
            <person name="Gao T."/>
            <person name="Zhang H."/>
        </authorList>
    </citation>
    <scope>NUCLEOTIDE SEQUENCE</scope>
    <source>
        <strain evidence="11">3651</strain>
    </source>
</reference>
<comment type="caution">
    <text evidence="11">The sequence shown here is derived from an EMBL/GenBank/DDBJ whole genome shotgun (WGS) entry which is preliminary data.</text>
</comment>
<comment type="subunit">
    <text evidence="8">Heterodimer of 2 subunits, IMP1A/B and IMP12.</text>
</comment>
<keyword evidence="2" id="KW-0999">Mitochondrion inner membrane</keyword>
<dbReference type="PANTHER" id="PTHR12383">
    <property type="entry name" value="PROTEASE FAMILY S26 MITOCHONDRIAL INNER MEMBRANE PROTEASE-RELATED"/>
    <property type="match status" value="1"/>
</dbReference>
<dbReference type="FunFam" id="2.10.109.10:FF:000014">
    <property type="entry name" value="Inner membrane protease subunit 1"/>
    <property type="match status" value="1"/>
</dbReference>